<keyword evidence="2" id="KW-0378">Hydrolase</keyword>
<reference evidence="2 3" key="1">
    <citation type="journal article" date="2014" name="PLoS Genet.">
        <title>Phylogenetically driven sequencing of extremely halophilic archaea reveals strategies for static and dynamic osmo-response.</title>
        <authorList>
            <person name="Becker E.A."/>
            <person name="Seitzer P.M."/>
            <person name="Tritt A."/>
            <person name="Larsen D."/>
            <person name="Krusor M."/>
            <person name="Yao A.I."/>
            <person name="Wu D."/>
            <person name="Madern D."/>
            <person name="Eisen J.A."/>
            <person name="Darling A.E."/>
            <person name="Facciotti M.T."/>
        </authorList>
    </citation>
    <scope>NUCLEOTIDE SEQUENCE [LARGE SCALE GENOMIC DNA]</scope>
    <source>
        <strain evidence="2 3">2-9-1</strain>
    </source>
</reference>
<dbReference type="Proteomes" id="UP000011626">
    <property type="component" value="Unassembled WGS sequence"/>
</dbReference>
<comment type="caution">
    <text evidence="2">The sequence shown here is derived from an EMBL/GenBank/DDBJ whole genome shotgun (WGS) entry which is preliminary data.</text>
</comment>
<dbReference type="Pfam" id="PF00561">
    <property type="entry name" value="Abhydrolase_1"/>
    <property type="match status" value="1"/>
</dbReference>
<feature type="domain" description="AB hydrolase-1" evidence="1">
    <location>
        <begin position="1"/>
        <end position="238"/>
    </location>
</feature>
<proteinExistence type="predicted"/>
<dbReference type="GO" id="GO:0016787">
    <property type="term" value="F:hydrolase activity"/>
    <property type="evidence" value="ECO:0007669"/>
    <property type="project" value="UniProtKB-KW"/>
</dbReference>
<organism evidence="2 3">
    <name type="scientific">Halosimplex carlsbadense 2-9-1</name>
    <dbReference type="NCBI Taxonomy" id="797114"/>
    <lineage>
        <taxon>Archaea</taxon>
        <taxon>Methanobacteriati</taxon>
        <taxon>Methanobacteriota</taxon>
        <taxon>Stenosarchaea group</taxon>
        <taxon>Halobacteria</taxon>
        <taxon>Halobacteriales</taxon>
        <taxon>Haloarculaceae</taxon>
        <taxon>Halosimplex</taxon>
    </lineage>
</organism>
<dbReference type="InterPro" id="IPR000073">
    <property type="entry name" value="AB_hydrolase_1"/>
</dbReference>
<dbReference type="SUPFAM" id="SSF53474">
    <property type="entry name" value="alpha/beta-Hydrolases"/>
    <property type="match status" value="1"/>
</dbReference>
<gene>
    <name evidence="2" type="ORF">C475_15098</name>
</gene>
<evidence type="ECO:0000313" key="3">
    <source>
        <dbReference type="Proteomes" id="UP000011626"/>
    </source>
</evidence>
<dbReference type="AlphaFoldDB" id="M0CP17"/>
<dbReference type="Gene3D" id="3.40.50.1820">
    <property type="entry name" value="alpha/beta hydrolase"/>
    <property type="match status" value="1"/>
</dbReference>
<dbReference type="PRINTS" id="PR00111">
    <property type="entry name" value="ABHYDROLASE"/>
</dbReference>
<evidence type="ECO:0000313" key="2">
    <source>
        <dbReference type="EMBL" id="ELZ23609.1"/>
    </source>
</evidence>
<dbReference type="InterPro" id="IPR050266">
    <property type="entry name" value="AB_hydrolase_sf"/>
</dbReference>
<accession>M0CP17</accession>
<dbReference type="PATRIC" id="fig|797114.5.peg.3069"/>
<dbReference type="PANTHER" id="PTHR43798">
    <property type="entry name" value="MONOACYLGLYCEROL LIPASE"/>
    <property type="match status" value="1"/>
</dbReference>
<sequence length="255" mass="28319">MLHGARGDHRIWADRAAALAEDYRVIVPDVRGHGRTGESERSSYGIPLFADDLHALTTELELNQPVVCGLSMGGMIAQTYADRYPDSLSGLCVIGSAAPEVLTRGQWIQFRLVLPVVSALRGVADPERVLAAVNSVLERIYGEEASGDLDEADRIQRDYDSSVPEMRATEREKVTEALTSYYDVTIDYETFDVPALVMYGEYEPSMTARHAEYIYDRIPDCELRTIPDAGHSSHVDNPEFVCDSIRTFAEQVTAQ</sequence>
<dbReference type="InterPro" id="IPR000639">
    <property type="entry name" value="Epox_hydrolase-like"/>
</dbReference>
<evidence type="ECO:0000259" key="1">
    <source>
        <dbReference type="Pfam" id="PF00561"/>
    </source>
</evidence>
<dbReference type="EMBL" id="AOIU01000033">
    <property type="protein sequence ID" value="ELZ23609.1"/>
    <property type="molecule type" value="Genomic_DNA"/>
</dbReference>
<dbReference type="PRINTS" id="PR00412">
    <property type="entry name" value="EPOXHYDRLASE"/>
</dbReference>
<protein>
    <submittedName>
        <fullName evidence="2">Alpha/beta hydrolase fold protein</fullName>
    </submittedName>
</protein>
<keyword evidence="3" id="KW-1185">Reference proteome</keyword>
<name>M0CP17_9EURY</name>
<dbReference type="eggNOG" id="arCOG01648">
    <property type="taxonomic scope" value="Archaea"/>
</dbReference>
<dbReference type="InterPro" id="IPR029058">
    <property type="entry name" value="AB_hydrolase_fold"/>
</dbReference>
<dbReference type="STRING" id="797114.C475_15098"/>